<proteinExistence type="predicted"/>
<keyword evidence="6" id="KW-0472">Membrane</keyword>
<dbReference type="OrthoDB" id="9783091at2"/>
<dbReference type="STRING" id="434131.NRI_0560"/>
<evidence type="ECO:0000256" key="6">
    <source>
        <dbReference type="ARBA" id="ARBA00023136"/>
    </source>
</evidence>
<sequence length="178" mass="20465">MSKRIKKSFTLLSCLLFSLICIFGGISLTSKLKHLFNTLLIENGYTVSKVETRGCNYMDKQQVFSFVEQYKGGNILSVPLTEIRNKVLQEKWAAKASVIRKLPNTIIIIVEEYKPLALLNDDSVIADDLVTIIPLKTPQERKRFRNLMRIESNSLNKGIQLLAELREKMRKEDFNQLT</sequence>
<name>C6V571_NEORI</name>
<keyword evidence="4" id="KW-0812">Transmembrane</keyword>
<keyword evidence="5" id="KW-1133">Transmembrane helix</keyword>
<dbReference type="InterPro" id="IPR013685">
    <property type="entry name" value="POTRA_FtsQ_type"/>
</dbReference>
<evidence type="ECO:0000259" key="8">
    <source>
        <dbReference type="PROSITE" id="PS51779"/>
    </source>
</evidence>
<dbReference type="RefSeq" id="WP_015816435.1">
    <property type="nucleotide sequence ID" value="NC_013009.1"/>
</dbReference>
<dbReference type="InterPro" id="IPR034746">
    <property type="entry name" value="POTRA"/>
</dbReference>
<dbReference type="GO" id="GO:0016020">
    <property type="term" value="C:membrane"/>
    <property type="evidence" value="ECO:0007669"/>
    <property type="project" value="UniProtKB-SubCell"/>
</dbReference>
<dbReference type="eggNOG" id="COG1589">
    <property type="taxonomic scope" value="Bacteria"/>
</dbReference>
<evidence type="ECO:0000256" key="2">
    <source>
        <dbReference type="ARBA" id="ARBA00022475"/>
    </source>
</evidence>
<keyword evidence="7" id="KW-0131">Cell cycle</keyword>
<dbReference type="GO" id="GO:0051301">
    <property type="term" value="P:cell division"/>
    <property type="evidence" value="ECO:0007669"/>
    <property type="project" value="UniProtKB-KW"/>
</dbReference>
<dbReference type="EMBL" id="CP001431">
    <property type="protein sequence ID" value="ACT69548.1"/>
    <property type="molecule type" value="Genomic_DNA"/>
</dbReference>
<evidence type="ECO:0000256" key="3">
    <source>
        <dbReference type="ARBA" id="ARBA00022618"/>
    </source>
</evidence>
<dbReference type="Pfam" id="PF08478">
    <property type="entry name" value="POTRA_1"/>
    <property type="match status" value="1"/>
</dbReference>
<gene>
    <name evidence="9" type="ordered locus">NRI_0560</name>
</gene>
<evidence type="ECO:0000256" key="5">
    <source>
        <dbReference type="ARBA" id="ARBA00022989"/>
    </source>
</evidence>
<evidence type="ECO:0000313" key="9">
    <source>
        <dbReference type="EMBL" id="ACT69548.1"/>
    </source>
</evidence>
<accession>C6V571</accession>
<organism evidence="9 10">
    <name type="scientific">Neorickettsia risticii (strain Illinois)</name>
    <dbReference type="NCBI Taxonomy" id="434131"/>
    <lineage>
        <taxon>Bacteria</taxon>
        <taxon>Pseudomonadati</taxon>
        <taxon>Pseudomonadota</taxon>
        <taxon>Alphaproteobacteria</taxon>
        <taxon>Rickettsiales</taxon>
        <taxon>Anaplasmataceae</taxon>
        <taxon>Neorickettsia</taxon>
    </lineage>
</organism>
<dbReference type="AlphaFoldDB" id="C6V571"/>
<evidence type="ECO:0000313" key="10">
    <source>
        <dbReference type="Proteomes" id="UP000001627"/>
    </source>
</evidence>
<dbReference type="PROSITE" id="PS51779">
    <property type="entry name" value="POTRA"/>
    <property type="match status" value="1"/>
</dbReference>
<comment type="subcellular location">
    <subcellularLocation>
        <location evidence="1">Membrane</location>
    </subcellularLocation>
</comment>
<protein>
    <submittedName>
        <fullName evidence="9">Cell division protein</fullName>
    </submittedName>
</protein>
<evidence type="ECO:0000256" key="1">
    <source>
        <dbReference type="ARBA" id="ARBA00004370"/>
    </source>
</evidence>
<feature type="domain" description="POTRA" evidence="8">
    <location>
        <begin position="45"/>
        <end position="113"/>
    </location>
</feature>
<dbReference type="KEGG" id="nri:NRI_0560"/>
<evidence type="ECO:0000256" key="4">
    <source>
        <dbReference type="ARBA" id="ARBA00022692"/>
    </source>
</evidence>
<keyword evidence="3 9" id="KW-0132">Cell division</keyword>
<evidence type="ECO:0000256" key="7">
    <source>
        <dbReference type="ARBA" id="ARBA00023306"/>
    </source>
</evidence>
<dbReference type="Gene3D" id="3.10.20.310">
    <property type="entry name" value="membrane protein fhac"/>
    <property type="match status" value="1"/>
</dbReference>
<dbReference type="HOGENOM" id="CLU_1509071_0_0_5"/>
<reference evidence="9 10" key="1">
    <citation type="journal article" date="2009" name="Nucleic Acids Res.">
        <title>Analysis of complete genome sequence of Neorickettsia risticii: causative agent of Potomac horse fever.</title>
        <authorList>
            <person name="Lin M."/>
            <person name="Zhang C."/>
            <person name="Gibson K."/>
            <person name="Rikihisa Y."/>
        </authorList>
    </citation>
    <scope>NUCLEOTIDE SEQUENCE [LARGE SCALE GENOMIC DNA]</scope>
    <source>
        <strain evidence="9 10">Illinois</strain>
    </source>
</reference>
<keyword evidence="10" id="KW-1185">Reference proteome</keyword>
<keyword evidence="2" id="KW-1003">Cell membrane</keyword>
<dbReference type="Proteomes" id="UP000001627">
    <property type="component" value="Chromosome"/>
</dbReference>